<keyword evidence="2" id="KW-1185">Reference proteome</keyword>
<evidence type="ECO:0000313" key="2">
    <source>
        <dbReference type="Proteomes" id="UP000224460"/>
    </source>
</evidence>
<gene>
    <name evidence="1" type="ORF">CS063_12135</name>
</gene>
<protein>
    <submittedName>
        <fullName evidence="1">Uncharacterized protein</fullName>
    </submittedName>
</protein>
<name>A0AC61D9Z1_9FIRM</name>
<sequence>MYKLLIVDDELLVQIGVKSMLNWEKEAIEVIGMAPNGMQAFEIIQRERPELIITDIKMPVMDGIELIKKCHQELDYEPQFILLTSHEDFSLAKAAVNLDVTEYLIKLELSEEVLKDAIDLAKKRWHKKNVRLGEEQLPSSHNQGKIKELLRNLIEEVPMLVDAKQELAIMAPDLVMGKLAILSFYIQLEDEETLEIKEKERCYEYTINVTHEIIRKEYSAQTIVFKRGYFCVIISTEAKQVSDLQQVVERIITSSLQYFGVQLKVGISELDLGIDRIREGWEQANKVLEANRLGKTILFYSELDESEYEKNSYTSRFIFKVESYIKENIYNRLTLNEVALALNISPNYLSVIFKRKHPCGFSNYVSKVKIKKAKQLLAQGDMKIYEVSDLLNYTNAYYFSKVFKKVTGLTPKEYILTLR</sequence>
<comment type="caution">
    <text evidence="1">The sequence shown here is derived from an EMBL/GenBank/DDBJ whole genome shotgun (WGS) entry which is preliminary data.</text>
</comment>
<organism evidence="1 2">
    <name type="scientific">Sporanaerobium hydrogeniformans</name>
    <dbReference type="NCBI Taxonomy" id="3072179"/>
    <lineage>
        <taxon>Bacteria</taxon>
        <taxon>Bacillati</taxon>
        <taxon>Bacillota</taxon>
        <taxon>Clostridia</taxon>
        <taxon>Lachnospirales</taxon>
        <taxon>Lachnospiraceae</taxon>
        <taxon>Sporanaerobium</taxon>
    </lineage>
</organism>
<reference evidence="1" key="1">
    <citation type="submission" date="2017-10" db="EMBL/GenBank/DDBJ databases">
        <title>Genome sequence of cellulolytic Lachnospiraceae bacterium XHS1971 isolated from hotspring sediment.</title>
        <authorList>
            <person name="Vasudevan G."/>
            <person name="Joshi A.J."/>
            <person name="Hivarkar S."/>
            <person name="Lanjekar V.B."/>
            <person name="Dhakephalkar P.K."/>
            <person name="Dagar S."/>
        </authorList>
    </citation>
    <scope>NUCLEOTIDE SEQUENCE</scope>
    <source>
        <strain evidence="1">XHS1971</strain>
    </source>
</reference>
<evidence type="ECO:0000313" key="1">
    <source>
        <dbReference type="EMBL" id="PHV70050.1"/>
    </source>
</evidence>
<dbReference type="EMBL" id="PEDL01000014">
    <property type="protein sequence ID" value="PHV70050.1"/>
    <property type="molecule type" value="Genomic_DNA"/>
</dbReference>
<proteinExistence type="predicted"/>
<dbReference type="Proteomes" id="UP000224460">
    <property type="component" value="Unassembled WGS sequence"/>
</dbReference>
<accession>A0AC61D9Z1</accession>